<keyword evidence="3" id="KW-1185">Reference proteome</keyword>
<keyword evidence="1" id="KW-0472">Membrane</keyword>
<evidence type="ECO:0000256" key="1">
    <source>
        <dbReference type="SAM" id="Phobius"/>
    </source>
</evidence>
<organism evidence="4">
    <name type="scientific">Thelazia callipaeda</name>
    <name type="common">Oriental eyeworm</name>
    <name type="synonym">Parasitic nematode</name>
    <dbReference type="NCBI Taxonomy" id="103827"/>
    <lineage>
        <taxon>Eukaryota</taxon>
        <taxon>Metazoa</taxon>
        <taxon>Ecdysozoa</taxon>
        <taxon>Nematoda</taxon>
        <taxon>Chromadorea</taxon>
        <taxon>Rhabditida</taxon>
        <taxon>Spirurina</taxon>
        <taxon>Spiruromorpha</taxon>
        <taxon>Thelazioidea</taxon>
        <taxon>Thelaziidae</taxon>
        <taxon>Thelazia</taxon>
    </lineage>
</organism>
<sequence>MLASLSLFGLLSAIAVNIGFLYVIFKCYQWMMKESAKSFSLNTHPKYQARFSYLSQTQISSTAVKKIAQGADNTNL</sequence>
<name>A0A0N5CMG2_THECL</name>
<reference evidence="4" key="1">
    <citation type="submission" date="2017-02" db="UniProtKB">
        <authorList>
            <consortium name="WormBaseParasite"/>
        </authorList>
    </citation>
    <scope>IDENTIFICATION</scope>
</reference>
<dbReference type="Proteomes" id="UP000276776">
    <property type="component" value="Unassembled WGS sequence"/>
</dbReference>
<accession>A0A0N5CMG2</accession>
<dbReference type="AlphaFoldDB" id="A0A0N5CMG2"/>
<evidence type="ECO:0000313" key="3">
    <source>
        <dbReference type="Proteomes" id="UP000276776"/>
    </source>
</evidence>
<gene>
    <name evidence="2" type="ORF">TCLT_LOCUS1343</name>
</gene>
<keyword evidence="1" id="KW-1133">Transmembrane helix</keyword>
<dbReference type="EMBL" id="UYYF01000162">
    <property type="protein sequence ID" value="VDM96728.1"/>
    <property type="molecule type" value="Genomic_DNA"/>
</dbReference>
<evidence type="ECO:0000313" key="4">
    <source>
        <dbReference type="WBParaSite" id="TCLT_0000134201-mRNA-1"/>
    </source>
</evidence>
<feature type="transmembrane region" description="Helical" evidence="1">
    <location>
        <begin position="6"/>
        <end position="25"/>
    </location>
</feature>
<keyword evidence="1" id="KW-0812">Transmembrane</keyword>
<protein>
    <submittedName>
        <fullName evidence="2 4">Uncharacterized protein</fullName>
    </submittedName>
</protein>
<evidence type="ECO:0000313" key="2">
    <source>
        <dbReference type="EMBL" id="VDM96728.1"/>
    </source>
</evidence>
<dbReference type="WBParaSite" id="TCLT_0000134201-mRNA-1">
    <property type="protein sequence ID" value="TCLT_0000134201-mRNA-1"/>
    <property type="gene ID" value="TCLT_0000134201"/>
</dbReference>
<reference evidence="2 3" key="2">
    <citation type="submission" date="2018-11" db="EMBL/GenBank/DDBJ databases">
        <authorList>
            <consortium name="Pathogen Informatics"/>
        </authorList>
    </citation>
    <scope>NUCLEOTIDE SEQUENCE [LARGE SCALE GENOMIC DNA]</scope>
</reference>
<proteinExistence type="predicted"/>